<dbReference type="OrthoDB" id="1421570at2"/>
<dbReference type="InterPro" id="IPR000757">
    <property type="entry name" value="Beta-glucanase-like"/>
</dbReference>
<evidence type="ECO:0000259" key="2">
    <source>
        <dbReference type="PROSITE" id="PS51762"/>
    </source>
</evidence>
<dbReference type="Gene3D" id="2.60.120.200">
    <property type="match status" value="1"/>
</dbReference>
<dbReference type="PANTHER" id="PTHR10963:SF55">
    <property type="entry name" value="GLYCOSIDE HYDROLASE FAMILY 16 PROTEIN"/>
    <property type="match status" value="1"/>
</dbReference>
<dbReference type="EMBL" id="FOZZ01000008">
    <property type="protein sequence ID" value="SFS97714.1"/>
    <property type="molecule type" value="Genomic_DNA"/>
</dbReference>
<dbReference type="SUPFAM" id="SSF49899">
    <property type="entry name" value="Concanavalin A-like lectins/glucanases"/>
    <property type="match status" value="1"/>
</dbReference>
<dbReference type="AlphaFoldDB" id="A0A1I6U8H8"/>
<name>A0A1I6U8H8_9SPHI</name>
<sequence length="262" mass="30415">MLEFMQKMNKMIYALALALLIVPNIVSAQKNVSRKEYKLVWKDDFKSQELDTTIWQYRSLGPRRASINAVEAIVPNRRKGHLHIRTFAQDGNIITGMLRSKAHLDQQYGYFECRFKVDEVFRGYWPAFWLQSNTFGSTKTPADDGVEIDVMEFYLGDPKLLENALHWNGYGADHKSVSQKTPIPNIADGKFHIAAVEWTPEYYKFYFDGKLVWTATSPISHRPQYVILSTEVDSKQVFINKMGDSFLDFTVDYVRVYQKKSK</sequence>
<protein>
    <submittedName>
        <fullName evidence="3">Glycosyl hydrolases family 16</fullName>
    </submittedName>
</protein>
<organism evidence="3 4">
    <name type="scientific">Sphingobacterium wenxiniae</name>
    <dbReference type="NCBI Taxonomy" id="683125"/>
    <lineage>
        <taxon>Bacteria</taxon>
        <taxon>Pseudomonadati</taxon>
        <taxon>Bacteroidota</taxon>
        <taxon>Sphingobacteriia</taxon>
        <taxon>Sphingobacteriales</taxon>
        <taxon>Sphingobacteriaceae</taxon>
        <taxon>Sphingobacterium</taxon>
    </lineage>
</organism>
<evidence type="ECO:0000313" key="4">
    <source>
        <dbReference type="Proteomes" id="UP000198785"/>
    </source>
</evidence>
<proteinExistence type="inferred from homology"/>
<keyword evidence="3" id="KW-0378">Hydrolase</keyword>
<evidence type="ECO:0000313" key="3">
    <source>
        <dbReference type="EMBL" id="SFS97714.1"/>
    </source>
</evidence>
<dbReference type="CDD" id="cd00413">
    <property type="entry name" value="Glyco_hydrolase_16"/>
    <property type="match status" value="1"/>
</dbReference>
<reference evidence="3 4" key="1">
    <citation type="submission" date="2016-10" db="EMBL/GenBank/DDBJ databases">
        <authorList>
            <person name="de Groot N.N."/>
        </authorList>
    </citation>
    <scope>NUCLEOTIDE SEQUENCE [LARGE SCALE GENOMIC DNA]</scope>
    <source>
        <strain evidence="3 4">DSM 22789</strain>
    </source>
</reference>
<dbReference type="Proteomes" id="UP000198785">
    <property type="component" value="Unassembled WGS sequence"/>
</dbReference>
<accession>A0A1I6U8H8</accession>
<dbReference type="GO" id="GO:0004553">
    <property type="term" value="F:hydrolase activity, hydrolyzing O-glycosyl compounds"/>
    <property type="evidence" value="ECO:0007669"/>
    <property type="project" value="InterPro"/>
</dbReference>
<evidence type="ECO:0000256" key="1">
    <source>
        <dbReference type="ARBA" id="ARBA00006865"/>
    </source>
</evidence>
<dbReference type="InterPro" id="IPR013320">
    <property type="entry name" value="ConA-like_dom_sf"/>
</dbReference>
<feature type="domain" description="GH16" evidence="2">
    <location>
        <begin position="39"/>
        <end position="262"/>
    </location>
</feature>
<dbReference type="Pfam" id="PF00722">
    <property type="entry name" value="Glyco_hydro_16"/>
    <property type="match status" value="1"/>
</dbReference>
<dbReference type="PROSITE" id="PS51762">
    <property type="entry name" value="GH16_2"/>
    <property type="match status" value="1"/>
</dbReference>
<dbReference type="GO" id="GO:0005975">
    <property type="term" value="P:carbohydrate metabolic process"/>
    <property type="evidence" value="ECO:0007669"/>
    <property type="project" value="InterPro"/>
</dbReference>
<dbReference type="PANTHER" id="PTHR10963">
    <property type="entry name" value="GLYCOSYL HYDROLASE-RELATED"/>
    <property type="match status" value="1"/>
</dbReference>
<comment type="similarity">
    <text evidence="1">Belongs to the glycosyl hydrolase 16 family.</text>
</comment>
<dbReference type="STRING" id="683125.SAMN05660206_10851"/>
<dbReference type="InterPro" id="IPR050546">
    <property type="entry name" value="Glycosyl_Hydrlase_16"/>
</dbReference>
<gene>
    <name evidence="3" type="ORF">SAMN05660206_10851</name>
</gene>
<keyword evidence="4" id="KW-1185">Reference proteome</keyword>